<sequence length="90" mass="10458">MIRLYQLFKYHQDNLKSYSINVIPSRYNPAKAKVKTWTAAVLWMSHQLRRLKTPKLTAIRSTSSPPGATQKSPRTILFHLKALEPLLLRQ</sequence>
<gene>
    <name evidence="1" type="ORF">L5515_012867</name>
</gene>
<name>A0AAE9JIY1_CAEBR</name>
<proteinExistence type="predicted"/>
<dbReference type="EMBL" id="CP092623">
    <property type="protein sequence ID" value="UMM31360.1"/>
    <property type="molecule type" value="Genomic_DNA"/>
</dbReference>
<evidence type="ECO:0000313" key="1">
    <source>
        <dbReference type="EMBL" id="UMM31360.1"/>
    </source>
</evidence>
<evidence type="ECO:0000313" key="2">
    <source>
        <dbReference type="Proteomes" id="UP000829354"/>
    </source>
</evidence>
<dbReference type="AlphaFoldDB" id="A0AAE9JIY1"/>
<accession>A0AAE9JIY1</accession>
<keyword evidence="2" id="KW-1185">Reference proteome</keyword>
<protein>
    <submittedName>
        <fullName evidence="1">Uncharacterized protein</fullName>
    </submittedName>
</protein>
<organism evidence="1 2">
    <name type="scientific">Caenorhabditis briggsae</name>
    <dbReference type="NCBI Taxonomy" id="6238"/>
    <lineage>
        <taxon>Eukaryota</taxon>
        <taxon>Metazoa</taxon>
        <taxon>Ecdysozoa</taxon>
        <taxon>Nematoda</taxon>
        <taxon>Chromadorea</taxon>
        <taxon>Rhabditida</taxon>
        <taxon>Rhabditina</taxon>
        <taxon>Rhabditomorpha</taxon>
        <taxon>Rhabditoidea</taxon>
        <taxon>Rhabditidae</taxon>
        <taxon>Peloderinae</taxon>
        <taxon>Caenorhabditis</taxon>
    </lineage>
</organism>
<reference evidence="1 2" key="1">
    <citation type="submission" date="2022-04" db="EMBL/GenBank/DDBJ databases">
        <title>Chromosome-level reference genomes for two strains of Caenorhabditis briggsae: an improved platform for comparative genomics.</title>
        <authorList>
            <person name="Stevens L."/>
            <person name="Andersen E."/>
        </authorList>
    </citation>
    <scope>NUCLEOTIDE SEQUENCE [LARGE SCALE GENOMIC DNA]</scope>
    <source>
        <strain evidence="1">VX34</strain>
        <tissue evidence="1">Whole-organism</tissue>
    </source>
</reference>
<dbReference type="Proteomes" id="UP000829354">
    <property type="component" value="Chromosome IV"/>
</dbReference>